<organism evidence="3 4">
    <name type="scientific">Legionella lytica</name>
    <dbReference type="NCBI Taxonomy" id="96232"/>
    <lineage>
        <taxon>Bacteria</taxon>
        <taxon>Pseudomonadati</taxon>
        <taxon>Pseudomonadota</taxon>
        <taxon>Gammaproteobacteria</taxon>
        <taxon>Legionellales</taxon>
        <taxon>Legionellaceae</taxon>
        <taxon>Legionella</taxon>
    </lineage>
</organism>
<feature type="domain" description="Multidrug resistance protein MdtA-like C-terminal permuted SH3" evidence="2">
    <location>
        <begin position="326"/>
        <end position="381"/>
    </location>
</feature>
<protein>
    <submittedName>
        <fullName evidence="3">Efflux RND transporter periplasmic adaptor subunit</fullName>
    </submittedName>
</protein>
<feature type="chain" id="PRO_5045184231" evidence="1">
    <location>
        <begin position="23"/>
        <end position="383"/>
    </location>
</feature>
<evidence type="ECO:0000259" key="2">
    <source>
        <dbReference type="Pfam" id="PF25967"/>
    </source>
</evidence>
<dbReference type="EMBL" id="JBGORX010000002">
    <property type="protein sequence ID" value="MFJ1268773.1"/>
    <property type="molecule type" value="Genomic_DNA"/>
</dbReference>
<dbReference type="Proteomes" id="UP001615550">
    <property type="component" value="Unassembled WGS sequence"/>
</dbReference>
<sequence>MKNYLNRGHLAALILISILLSACGGHEQQKTDSAHRFEVKTQTVHKNLHFTGTIQPLHESTVTSPMEAVVESMNFHYGQLVKEGEVILTLNSTDLQKQFNETLTDYLKAKDNYTIAKAKFVGTQDLWDSGLLAKNNYLSEKSNMDTVRVTLMQSRRKLTEMLEKVDERNAKKMSTLKLADFEKVRAILASQHNIIRLKAPRGGVLLYPPKAGEDKTARISVGASVKSGQVIALIGDLTGISIEIEVPEIDISQIHTGMKASISGIAFGKHPLQGELVAVNAQASNTSNGLPFFTAVVEVKSLSEEQQRWIKVGMSAAIDLSVDGGNQLIIPIAAIKREKGQSTVMVQNAAGALEKRVITTGAAQVDSVVVETGLKAGDMVVYE</sequence>
<feature type="signal peptide" evidence="1">
    <location>
        <begin position="1"/>
        <end position="22"/>
    </location>
</feature>
<dbReference type="Gene3D" id="2.40.50.100">
    <property type="match status" value="1"/>
</dbReference>
<keyword evidence="1" id="KW-0732">Signal</keyword>
<evidence type="ECO:0000313" key="4">
    <source>
        <dbReference type="Proteomes" id="UP001615550"/>
    </source>
</evidence>
<dbReference type="InterPro" id="IPR058627">
    <property type="entry name" value="MdtA-like_C"/>
</dbReference>
<dbReference type="Gene3D" id="2.40.420.20">
    <property type="match status" value="1"/>
</dbReference>
<dbReference type="Gene3D" id="1.10.287.470">
    <property type="entry name" value="Helix hairpin bin"/>
    <property type="match status" value="1"/>
</dbReference>
<reference evidence="3 4" key="1">
    <citation type="submission" date="2024-08" db="EMBL/GenBank/DDBJ databases">
        <title>Draft Genome Sequence of Legionella lytica strain DSB2004, Isolated From a Fire Sprinkler System.</title>
        <authorList>
            <person name="Everhart A.D."/>
            <person name="Kidane D.T."/>
            <person name="Farone A.L."/>
            <person name="Farone M.B."/>
        </authorList>
    </citation>
    <scope>NUCLEOTIDE SEQUENCE [LARGE SCALE GENOMIC DNA]</scope>
    <source>
        <strain evidence="3 4">DSB2004</strain>
    </source>
</reference>
<dbReference type="RefSeq" id="WP_400187610.1">
    <property type="nucleotide sequence ID" value="NZ_JBGORX010000002.1"/>
</dbReference>
<dbReference type="SUPFAM" id="SSF111369">
    <property type="entry name" value="HlyD-like secretion proteins"/>
    <property type="match status" value="1"/>
</dbReference>
<dbReference type="Pfam" id="PF25967">
    <property type="entry name" value="RND-MFP_C"/>
    <property type="match status" value="1"/>
</dbReference>
<name>A0ABW8D7T5_9GAMM</name>
<comment type="caution">
    <text evidence="3">The sequence shown here is derived from an EMBL/GenBank/DDBJ whole genome shotgun (WGS) entry which is preliminary data.</text>
</comment>
<evidence type="ECO:0000313" key="3">
    <source>
        <dbReference type="EMBL" id="MFJ1268773.1"/>
    </source>
</evidence>
<gene>
    <name evidence="3" type="ORF">ACD661_09425</name>
</gene>
<keyword evidence="4" id="KW-1185">Reference proteome</keyword>
<proteinExistence type="predicted"/>
<dbReference type="PANTHER" id="PTHR30469">
    <property type="entry name" value="MULTIDRUG RESISTANCE PROTEIN MDTA"/>
    <property type="match status" value="1"/>
</dbReference>
<accession>A0ABW8D7T5</accession>
<dbReference type="PROSITE" id="PS51257">
    <property type="entry name" value="PROKAR_LIPOPROTEIN"/>
    <property type="match status" value="1"/>
</dbReference>
<dbReference type="Gene3D" id="2.40.30.170">
    <property type="match status" value="1"/>
</dbReference>
<evidence type="ECO:0000256" key="1">
    <source>
        <dbReference type="SAM" id="SignalP"/>
    </source>
</evidence>